<evidence type="ECO:0000313" key="3">
    <source>
        <dbReference type="EMBL" id="MBD8050276.1"/>
    </source>
</evidence>
<protein>
    <submittedName>
        <fullName evidence="3">YceI family protein</fullName>
    </submittedName>
</protein>
<evidence type="ECO:0000259" key="2">
    <source>
        <dbReference type="SMART" id="SM00867"/>
    </source>
</evidence>
<dbReference type="EMBL" id="JACYFT010000001">
    <property type="protein sequence ID" value="MBD8050276.1"/>
    <property type="molecule type" value="Genomic_DNA"/>
</dbReference>
<feature type="domain" description="Lipid/polyisoprenoid-binding YceI-like" evidence="2">
    <location>
        <begin position="23"/>
        <end position="180"/>
    </location>
</feature>
<keyword evidence="1" id="KW-0732">Signal</keyword>
<evidence type="ECO:0000313" key="4">
    <source>
        <dbReference type="Proteomes" id="UP000647424"/>
    </source>
</evidence>
<proteinExistence type="predicted"/>
<evidence type="ECO:0000256" key="1">
    <source>
        <dbReference type="SAM" id="SignalP"/>
    </source>
</evidence>
<keyword evidence="4" id="KW-1185">Reference proteome</keyword>
<dbReference type="InterPro" id="IPR007372">
    <property type="entry name" value="Lipid/polyisoprenoid-bd_YceI"/>
</dbReference>
<dbReference type="RefSeq" id="WP_191818679.1">
    <property type="nucleotide sequence ID" value="NZ_JACYFT010000001.1"/>
</dbReference>
<sequence length="180" mass="19190">MKHLITLLALSALALSSAHAASYSAVAPEKSTITFSYKQMGVAMDGKFRKFSAQVGLDTTKLDKAKGSIDIDLASIDTGSSEADQEVVGKAWFNVAAHPKASFVLKGLKASGANQYEATGQLTIKGQTRELHAPLKLTPQGQLTGSFVLKRADFGIGEGMWAKFDVVANEITVNFNLNLK</sequence>
<dbReference type="SMART" id="SM00867">
    <property type="entry name" value="YceI"/>
    <property type="match status" value="1"/>
</dbReference>
<dbReference type="PANTHER" id="PTHR34406:SF1">
    <property type="entry name" value="PROTEIN YCEI"/>
    <property type="match status" value="1"/>
</dbReference>
<dbReference type="SUPFAM" id="SSF101874">
    <property type="entry name" value="YceI-like"/>
    <property type="match status" value="1"/>
</dbReference>
<dbReference type="Proteomes" id="UP000647424">
    <property type="component" value="Unassembled WGS sequence"/>
</dbReference>
<reference evidence="3" key="1">
    <citation type="submission" date="2020-09" db="EMBL/GenBank/DDBJ databases">
        <title>Genome seq and assembly of Limnohabitants sp.</title>
        <authorList>
            <person name="Chhetri G."/>
        </authorList>
    </citation>
    <scope>NUCLEOTIDE SEQUENCE</scope>
    <source>
        <strain evidence="3">JUR4</strain>
    </source>
</reference>
<accession>A0A927FGJ3</accession>
<feature type="chain" id="PRO_5037525937" evidence="1">
    <location>
        <begin position="21"/>
        <end position="180"/>
    </location>
</feature>
<dbReference type="PANTHER" id="PTHR34406">
    <property type="entry name" value="PROTEIN YCEI"/>
    <property type="match status" value="1"/>
</dbReference>
<name>A0A927FGJ3_9BURK</name>
<organism evidence="3 4">
    <name type="scientific">Limnohabitans radicicola</name>
    <dbReference type="NCBI Taxonomy" id="2771427"/>
    <lineage>
        <taxon>Bacteria</taxon>
        <taxon>Pseudomonadati</taxon>
        <taxon>Pseudomonadota</taxon>
        <taxon>Betaproteobacteria</taxon>
        <taxon>Burkholderiales</taxon>
        <taxon>Comamonadaceae</taxon>
        <taxon>Limnohabitans</taxon>
    </lineage>
</organism>
<gene>
    <name evidence="3" type="ORF">IC609_06950</name>
</gene>
<dbReference type="Gene3D" id="2.40.128.110">
    <property type="entry name" value="Lipid/polyisoprenoid-binding, YceI-like"/>
    <property type="match status" value="1"/>
</dbReference>
<dbReference type="AlphaFoldDB" id="A0A927FGJ3"/>
<dbReference type="InterPro" id="IPR036761">
    <property type="entry name" value="TTHA0802/YceI-like_sf"/>
</dbReference>
<comment type="caution">
    <text evidence="3">The sequence shown here is derived from an EMBL/GenBank/DDBJ whole genome shotgun (WGS) entry which is preliminary data.</text>
</comment>
<feature type="signal peptide" evidence="1">
    <location>
        <begin position="1"/>
        <end position="20"/>
    </location>
</feature>
<dbReference type="Pfam" id="PF04264">
    <property type="entry name" value="YceI"/>
    <property type="match status" value="1"/>
</dbReference>